<organism evidence="2 3">
    <name type="scientific">Amycolatopsis acidiphila</name>
    <dbReference type="NCBI Taxonomy" id="715473"/>
    <lineage>
        <taxon>Bacteria</taxon>
        <taxon>Bacillati</taxon>
        <taxon>Actinomycetota</taxon>
        <taxon>Actinomycetes</taxon>
        <taxon>Pseudonocardiales</taxon>
        <taxon>Pseudonocardiaceae</taxon>
        <taxon>Amycolatopsis</taxon>
    </lineage>
</organism>
<proteinExistence type="predicted"/>
<dbReference type="Proteomes" id="UP000318578">
    <property type="component" value="Unassembled WGS sequence"/>
</dbReference>
<gene>
    <name evidence="2" type="ORF">FNH06_32485</name>
</gene>
<reference evidence="2 3" key="1">
    <citation type="submission" date="2019-07" db="EMBL/GenBank/DDBJ databases">
        <title>New species of Amycolatopsis and Streptomyces.</title>
        <authorList>
            <person name="Duangmal K."/>
            <person name="Teo W.F.A."/>
            <person name="Lipun K."/>
        </authorList>
    </citation>
    <scope>NUCLEOTIDE SEQUENCE [LARGE SCALE GENOMIC DNA]</scope>
    <source>
        <strain evidence="2 3">JCM 30562</strain>
    </source>
</reference>
<sequence>MSGGYTASTDAMASASKTITQLAEDVPEDNSDLQNTTLTAAGFGQAHSDHADKYTAGVQKLWDALSGYGTTLDSFGSNVGSSGAAYGENEQTQSGNISGAGTL</sequence>
<dbReference type="SUPFAM" id="SSF140453">
    <property type="entry name" value="EsxAB dimer-like"/>
    <property type="match status" value="1"/>
</dbReference>
<dbReference type="AlphaFoldDB" id="A0A557ZYT4"/>
<dbReference type="InterPro" id="IPR036689">
    <property type="entry name" value="ESAT-6-like_sf"/>
</dbReference>
<protein>
    <recommendedName>
        <fullName evidence="4">WXG100 family type VII secretion target</fullName>
    </recommendedName>
</protein>
<evidence type="ECO:0000313" key="3">
    <source>
        <dbReference type="Proteomes" id="UP000318578"/>
    </source>
</evidence>
<name>A0A557ZYT4_9PSEU</name>
<evidence type="ECO:0000313" key="2">
    <source>
        <dbReference type="EMBL" id="TVT17172.1"/>
    </source>
</evidence>
<dbReference type="OrthoDB" id="3627803at2"/>
<keyword evidence="3" id="KW-1185">Reference proteome</keyword>
<evidence type="ECO:0000256" key="1">
    <source>
        <dbReference type="SAM" id="MobiDB-lite"/>
    </source>
</evidence>
<evidence type="ECO:0008006" key="4">
    <source>
        <dbReference type="Google" id="ProtNLM"/>
    </source>
</evidence>
<feature type="region of interest" description="Disordered" evidence="1">
    <location>
        <begin position="79"/>
        <end position="103"/>
    </location>
</feature>
<dbReference type="RefSeq" id="WP_144643738.1">
    <property type="nucleotide sequence ID" value="NZ_BNAX01000004.1"/>
</dbReference>
<feature type="compositionally biased region" description="Polar residues" evidence="1">
    <location>
        <begin position="89"/>
        <end position="103"/>
    </location>
</feature>
<dbReference type="EMBL" id="VJZA01000085">
    <property type="protein sequence ID" value="TVT17172.1"/>
    <property type="molecule type" value="Genomic_DNA"/>
</dbReference>
<comment type="caution">
    <text evidence="2">The sequence shown here is derived from an EMBL/GenBank/DDBJ whole genome shotgun (WGS) entry which is preliminary data.</text>
</comment>
<accession>A0A557ZYT4</accession>